<protein>
    <submittedName>
        <fullName evidence="1">Uncharacterized protein</fullName>
    </submittedName>
</protein>
<proteinExistence type="predicted"/>
<keyword evidence="2" id="KW-1185">Reference proteome</keyword>
<dbReference type="EMBL" id="LEUS01000030">
    <property type="protein sequence ID" value="KLY25738.1"/>
    <property type="molecule type" value="Genomic_DNA"/>
</dbReference>
<organism evidence="1 2">
    <name type="scientific">Klebsiella michiganensis</name>
    <dbReference type="NCBI Taxonomy" id="1134687"/>
    <lineage>
        <taxon>Bacteria</taxon>
        <taxon>Pseudomonadati</taxon>
        <taxon>Pseudomonadota</taxon>
        <taxon>Gammaproteobacteria</taxon>
        <taxon>Enterobacterales</taxon>
        <taxon>Enterobacteriaceae</taxon>
        <taxon>Klebsiella/Raoultella group</taxon>
        <taxon>Klebsiella</taxon>
    </lineage>
</organism>
<evidence type="ECO:0000313" key="2">
    <source>
        <dbReference type="Proteomes" id="UP000036305"/>
    </source>
</evidence>
<sequence length="101" mass="12091">MISCWYAWLYYGQANIPLLYNTINSTILYPFYYSFATVPGWIGKNGLGKTVFFTKTPNSRFFLFEQLEYFLLFHKIIRSHKLPQEFIFTQESNAARLQRRI</sequence>
<accession>A0ABR5G717</accession>
<gene>
    <name evidence="1" type="ORF">SK91_05644</name>
</gene>
<comment type="caution">
    <text evidence="1">The sequence shown here is derived from an EMBL/GenBank/DDBJ whole genome shotgun (WGS) entry which is preliminary data.</text>
</comment>
<dbReference type="Proteomes" id="UP000036305">
    <property type="component" value="Unassembled WGS sequence"/>
</dbReference>
<reference evidence="1 2" key="1">
    <citation type="submission" date="2015-06" db="EMBL/GenBank/DDBJ databases">
        <title>The Genome Sequence of None.</title>
        <authorList>
            <consortium name="The Broad Institute Genomics Platform"/>
            <consortium name="The Broad Institute Genome Sequencing Center for Infectious Disease"/>
            <person name="Earl A.M."/>
            <person name="Onderdonk A.B."/>
            <person name="Kirby J."/>
            <person name="Ferraro M.J."/>
            <person name="Huang S."/>
            <person name="Spencer M."/>
            <person name="Fodor A."/>
            <person name="Hooper D."/>
            <person name="Dekker J."/>
            <person name="O'Brien T."/>
            <person name="Quan V."/>
            <person name="Gombosev A."/>
            <person name="Delaney M."/>
            <person name="DuBois A."/>
            <person name="Ernst C."/>
            <person name="Kim D.S."/>
            <person name="Rossman W."/>
            <person name="Gohs F."/>
            <person name="Petruso H."/>
            <person name="Nozar T."/>
            <person name="Mougeot F."/>
            <person name="Manson-McGuire A."/>
            <person name="Young S."/>
            <person name="Abouelleil A."/>
            <person name="Cao P."/>
            <person name="Chapman S.B."/>
            <person name="Griggs A."/>
            <person name="Priest M."/>
            <person name="Shea T."/>
            <person name="Wortman I."/>
            <person name="Wortman J.R."/>
            <person name="Nusbaum C."/>
            <person name="Birren B."/>
        </authorList>
    </citation>
    <scope>NUCLEOTIDE SEQUENCE [LARGE SCALE GENOMIC DNA]</scope>
    <source>
        <strain evidence="1 2">MGH87</strain>
    </source>
</reference>
<name>A0ABR5G717_9ENTR</name>
<evidence type="ECO:0000313" key="1">
    <source>
        <dbReference type="EMBL" id="KLY25738.1"/>
    </source>
</evidence>